<gene>
    <name evidence="3" type="primary">LOC109131817</name>
</gene>
<organism evidence="2 3">
    <name type="scientific">Camelina sativa</name>
    <name type="common">False flax</name>
    <name type="synonym">Myagrum sativum</name>
    <dbReference type="NCBI Taxonomy" id="90675"/>
    <lineage>
        <taxon>Eukaryota</taxon>
        <taxon>Viridiplantae</taxon>
        <taxon>Streptophyta</taxon>
        <taxon>Embryophyta</taxon>
        <taxon>Tracheophyta</taxon>
        <taxon>Spermatophyta</taxon>
        <taxon>Magnoliopsida</taxon>
        <taxon>eudicotyledons</taxon>
        <taxon>Gunneridae</taxon>
        <taxon>Pentapetalae</taxon>
        <taxon>rosids</taxon>
        <taxon>malvids</taxon>
        <taxon>Brassicales</taxon>
        <taxon>Brassicaceae</taxon>
        <taxon>Camelineae</taxon>
        <taxon>Camelina</taxon>
    </lineage>
</organism>
<dbReference type="GeneID" id="109131817"/>
<accession>A0ABM1RHQ3</accession>
<reference evidence="3" key="2">
    <citation type="submission" date="2025-08" db="UniProtKB">
        <authorList>
            <consortium name="RefSeq"/>
        </authorList>
    </citation>
    <scope>IDENTIFICATION</scope>
    <source>
        <tissue evidence="3">Leaf</tissue>
    </source>
</reference>
<proteinExistence type="predicted"/>
<protein>
    <submittedName>
        <fullName evidence="3">Uncharacterized protein LOC109131817</fullName>
    </submittedName>
</protein>
<feature type="non-terminal residue" evidence="3">
    <location>
        <position position="181"/>
    </location>
</feature>
<name>A0ABM1RHQ3_CAMSA</name>
<evidence type="ECO:0000313" key="3">
    <source>
        <dbReference type="RefSeq" id="XP_019098541.1"/>
    </source>
</evidence>
<feature type="coiled-coil region" evidence="1">
    <location>
        <begin position="13"/>
        <end position="78"/>
    </location>
</feature>
<sequence length="181" mass="20334">MAIKKGKGLVQDREKFKTQLDEKKSEIEKLMLELQQLGGTVDGYKNQIDVLSRDLERTKELETELVAIKDERDQHKQSLSLNDALLQKVMKSVDIIALPVDLVSEDPSEKIAQLAGYFKEVQLARVEEQEELEKVKAEADALASKLAETQTSLKLVEDALSTAEGNINQLDEENREVQAAK</sequence>
<dbReference type="PANTHER" id="PTHR43939:SF68">
    <property type="entry name" value="CENTROSOMAL PROTEIN OF 290 KDA-LIKE"/>
    <property type="match status" value="1"/>
</dbReference>
<dbReference type="RefSeq" id="XP_019098541.1">
    <property type="nucleotide sequence ID" value="XM_019242996.1"/>
</dbReference>
<evidence type="ECO:0000313" key="2">
    <source>
        <dbReference type="Proteomes" id="UP000694864"/>
    </source>
</evidence>
<dbReference type="PANTHER" id="PTHR43939">
    <property type="entry name" value="COILED-COIL DOMAIN-CONTAINING PROTEIN 158"/>
    <property type="match status" value="1"/>
</dbReference>
<keyword evidence="1" id="KW-0175">Coiled coil</keyword>
<dbReference type="Proteomes" id="UP000694864">
    <property type="component" value="Unplaced"/>
</dbReference>
<feature type="coiled-coil region" evidence="1">
    <location>
        <begin position="118"/>
        <end position="180"/>
    </location>
</feature>
<reference evidence="2" key="1">
    <citation type="journal article" date="2014" name="Nat. Commun.">
        <title>The emerging biofuel crop Camelina sativa retains a highly undifferentiated hexaploid genome structure.</title>
        <authorList>
            <person name="Kagale S."/>
            <person name="Koh C."/>
            <person name="Nixon J."/>
            <person name="Bollina V."/>
            <person name="Clarke W.E."/>
            <person name="Tuteja R."/>
            <person name="Spillane C."/>
            <person name="Robinson S.J."/>
            <person name="Links M.G."/>
            <person name="Clarke C."/>
            <person name="Higgins E.E."/>
            <person name="Huebert T."/>
            <person name="Sharpe A.G."/>
            <person name="Parkin I.A."/>
        </authorList>
    </citation>
    <scope>NUCLEOTIDE SEQUENCE [LARGE SCALE GENOMIC DNA]</scope>
    <source>
        <strain evidence="2">cv. DH55</strain>
    </source>
</reference>
<evidence type="ECO:0000256" key="1">
    <source>
        <dbReference type="SAM" id="Coils"/>
    </source>
</evidence>
<keyword evidence="2" id="KW-1185">Reference proteome</keyword>